<feature type="region of interest" description="Disordered" evidence="1">
    <location>
        <begin position="397"/>
        <end position="440"/>
    </location>
</feature>
<feature type="domain" description="PPM-type phosphatase" evidence="3">
    <location>
        <begin position="62"/>
        <end position="314"/>
    </location>
</feature>
<feature type="compositionally biased region" description="Basic and acidic residues" evidence="1">
    <location>
        <begin position="413"/>
        <end position="428"/>
    </location>
</feature>
<comment type="caution">
    <text evidence="4">The sequence shown here is derived from an EMBL/GenBank/DDBJ whole genome shotgun (WGS) entry which is preliminary data.</text>
</comment>
<dbReference type="Pfam" id="PF13240">
    <property type="entry name" value="Zn_Ribbon_1"/>
    <property type="match status" value="1"/>
</dbReference>
<dbReference type="RefSeq" id="WP_201309997.1">
    <property type="nucleotide sequence ID" value="NZ_BLYI01000010.1"/>
</dbReference>
<dbReference type="SUPFAM" id="SSF81606">
    <property type="entry name" value="PP2C-like"/>
    <property type="match status" value="1"/>
</dbReference>
<keyword evidence="2" id="KW-0472">Membrane</keyword>
<gene>
    <name evidence="4" type="ORF">ANBU17_05990</name>
</gene>
<dbReference type="InterPro" id="IPR026870">
    <property type="entry name" value="Zinc_ribbon_dom"/>
</dbReference>
<dbReference type="SMART" id="SM00332">
    <property type="entry name" value="PP2Cc"/>
    <property type="match status" value="1"/>
</dbReference>
<name>A0A916Q4K9_9FIRM</name>
<feature type="compositionally biased region" description="Basic residues" evidence="1">
    <location>
        <begin position="429"/>
        <end position="440"/>
    </location>
</feature>
<evidence type="ECO:0000313" key="4">
    <source>
        <dbReference type="EMBL" id="GFO84252.1"/>
    </source>
</evidence>
<dbReference type="Proteomes" id="UP000613208">
    <property type="component" value="Unassembled WGS sequence"/>
</dbReference>
<evidence type="ECO:0000256" key="2">
    <source>
        <dbReference type="SAM" id="Phobius"/>
    </source>
</evidence>
<dbReference type="EMBL" id="BLYI01000010">
    <property type="protein sequence ID" value="GFO84252.1"/>
    <property type="molecule type" value="Genomic_DNA"/>
</dbReference>
<accession>A0A916Q4K9</accession>
<feature type="transmembrane region" description="Helical" evidence="2">
    <location>
        <begin position="450"/>
        <end position="472"/>
    </location>
</feature>
<reference evidence="4" key="1">
    <citation type="submission" date="2020-06" db="EMBL/GenBank/DDBJ databases">
        <title>Characterization of fructooligosaccharide metabolism and fructooligosaccharide-degrading enzymes in human commensal butyrate producers.</title>
        <authorList>
            <person name="Tanno H."/>
            <person name="Fujii T."/>
            <person name="Hirano K."/>
            <person name="Maeno S."/>
            <person name="Tonozuka T."/>
            <person name="Sakamoto M."/>
            <person name="Ohkuma M."/>
            <person name="Tochio T."/>
            <person name="Endo A."/>
        </authorList>
    </citation>
    <scope>NUCLEOTIDE SEQUENCE</scope>
    <source>
        <strain evidence="4">JCM 17466</strain>
    </source>
</reference>
<feature type="compositionally biased region" description="Basic and acidic residues" evidence="1">
    <location>
        <begin position="30"/>
        <end position="40"/>
    </location>
</feature>
<dbReference type="Gene3D" id="3.60.40.10">
    <property type="entry name" value="PPM-type phosphatase domain"/>
    <property type="match status" value="1"/>
</dbReference>
<organism evidence="4 5">
    <name type="scientific">Anaerostipes butyraticus</name>
    <dbReference type="NCBI Taxonomy" id="645466"/>
    <lineage>
        <taxon>Bacteria</taxon>
        <taxon>Bacillati</taxon>
        <taxon>Bacillota</taxon>
        <taxon>Clostridia</taxon>
        <taxon>Lachnospirales</taxon>
        <taxon>Lachnospiraceae</taxon>
        <taxon>Anaerostipes</taxon>
    </lineage>
</organism>
<sequence>MAFRLKKHKRLKECDEKVVIKEKEIFADTEDKGKENLKEHEEEEEIKLAPAPKESTPFFGMNQDIVYWGFSQRGESHIKNDTPCQDRCKVLVANHNRPIIIAAIADGVGSCALSHYGSGIATELSVAYLKEKIENYEGEEFEDKVIGDMLRDTMQYANEAVRKAAEEMEQLEYSFQSTLTITIYDGSTLYISHAGDDGVVVLTEDGKLELVTSRIKGEEASSVYPLQAGSQYWQVLKVDREVNGFVMATDGVLDAFVRGEKEENRVYYPFIQPAFETKQTKRKQIQDILDFYYDYMAGKEYRKAVTDDLTMVVVTNQKKLKKQNFPVFDEEEWNQKTKEYQEKVNAALYPDMAKFKKIEDDSEDEEDGTDLICPYCHEYVNEGDKFCRNCGKKLKKKSKKTKDEQEPDQISESQKESDLNKSDGDLQKTNRKSRKKKRRRVKRKYKWKKIIVLCVILILFIVLLVAAGFMIIGAL</sequence>
<protein>
    <recommendedName>
        <fullName evidence="3">PPM-type phosphatase domain-containing protein</fullName>
    </recommendedName>
</protein>
<proteinExistence type="predicted"/>
<dbReference type="AlphaFoldDB" id="A0A916Q4K9"/>
<dbReference type="InterPro" id="IPR036457">
    <property type="entry name" value="PPM-type-like_dom_sf"/>
</dbReference>
<feature type="region of interest" description="Disordered" evidence="1">
    <location>
        <begin position="30"/>
        <end position="53"/>
    </location>
</feature>
<evidence type="ECO:0000259" key="3">
    <source>
        <dbReference type="SMART" id="SM00332"/>
    </source>
</evidence>
<keyword evidence="5" id="KW-1185">Reference proteome</keyword>
<dbReference type="InterPro" id="IPR001932">
    <property type="entry name" value="PPM-type_phosphatase-like_dom"/>
</dbReference>
<dbReference type="Pfam" id="PF13672">
    <property type="entry name" value="PP2C_2"/>
    <property type="match status" value="1"/>
</dbReference>
<keyword evidence="2" id="KW-0812">Transmembrane</keyword>
<keyword evidence="2" id="KW-1133">Transmembrane helix</keyword>
<evidence type="ECO:0000256" key="1">
    <source>
        <dbReference type="SAM" id="MobiDB-lite"/>
    </source>
</evidence>
<evidence type="ECO:0000313" key="5">
    <source>
        <dbReference type="Proteomes" id="UP000613208"/>
    </source>
</evidence>